<name>A0A1G7TJK7_9PROT</name>
<dbReference type="PANTHER" id="PTHR32322">
    <property type="entry name" value="INNER MEMBRANE TRANSPORTER"/>
    <property type="match status" value="1"/>
</dbReference>
<feature type="transmembrane region" description="Helical" evidence="5">
    <location>
        <begin position="37"/>
        <end position="57"/>
    </location>
</feature>
<dbReference type="EMBL" id="FNCV01000001">
    <property type="protein sequence ID" value="SDG34839.1"/>
    <property type="molecule type" value="Genomic_DNA"/>
</dbReference>
<dbReference type="InterPro" id="IPR050638">
    <property type="entry name" value="AA-Vitamin_Transporters"/>
</dbReference>
<feature type="transmembrane region" description="Helical" evidence="5">
    <location>
        <begin position="270"/>
        <end position="290"/>
    </location>
</feature>
<sequence>MTPAWVSDRRVLALTVAAIWGFNMIAVKIGVESIPPLFFLALRFMAVSLLVVPFMPLPRGRMKGLIGLGLIMGVGHFGALFWGLSQVDAAVGAVMIQLGPPFSAVLAALLLKDLPGWRRGLGIGLAFVGAAVLGVASAGPAEGGGSDPRFLALLIWAAFAWALGNVLGRHLRDLHPLTVTGWISLLAWPPLLALSFLLEEGQIAATLAAPWTTWAALAYICLGSSIVAYGLWYWLLGRFPVSQVAPFALVAPFISVGAGVALLGETLSTGKLLGGALVLAGVIILELRLIRRGRTPEVP</sequence>
<evidence type="ECO:0000256" key="5">
    <source>
        <dbReference type="SAM" id="Phobius"/>
    </source>
</evidence>
<dbReference type="GO" id="GO:0016020">
    <property type="term" value="C:membrane"/>
    <property type="evidence" value="ECO:0007669"/>
    <property type="project" value="UniProtKB-SubCell"/>
</dbReference>
<organism evidence="7 8">
    <name type="scientific">Roseospirillum parvum</name>
    <dbReference type="NCBI Taxonomy" id="83401"/>
    <lineage>
        <taxon>Bacteria</taxon>
        <taxon>Pseudomonadati</taxon>
        <taxon>Pseudomonadota</taxon>
        <taxon>Alphaproteobacteria</taxon>
        <taxon>Rhodospirillales</taxon>
        <taxon>Rhodospirillaceae</taxon>
        <taxon>Roseospirillum</taxon>
    </lineage>
</organism>
<feature type="transmembrane region" description="Helical" evidence="5">
    <location>
        <begin position="244"/>
        <end position="264"/>
    </location>
</feature>
<feature type="domain" description="EamA" evidence="6">
    <location>
        <begin position="152"/>
        <end position="285"/>
    </location>
</feature>
<dbReference type="OrthoDB" id="7158585at2"/>
<dbReference type="STRING" id="83401.SAMN05421742_1011"/>
<feature type="domain" description="EamA" evidence="6">
    <location>
        <begin position="11"/>
        <end position="133"/>
    </location>
</feature>
<feature type="transmembrane region" description="Helical" evidence="5">
    <location>
        <begin position="211"/>
        <end position="232"/>
    </location>
</feature>
<evidence type="ECO:0000256" key="3">
    <source>
        <dbReference type="ARBA" id="ARBA00022989"/>
    </source>
</evidence>
<dbReference type="RefSeq" id="WP_092613886.1">
    <property type="nucleotide sequence ID" value="NZ_FNCV01000001.1"/>
</dbReference>
<dbReference type="Gene3D" id="1.10.3730.20">
    <property type="match status" value="1"/>
</dbReference>
<dbReference type="InterPro" id="IPR000620">
    <property type="entry name" value="EamA_dom"/>
</dbReference>
<evidence type="ECO:0000313" key="8">
    <source>
        <dbReference type="Proteomes" id="UP000217076"/>
    </source>
</evidence>
<gene>
    <name evidence="7" type="ORF">SAMN05421742_1011</name>
</gene>
<evidence type="ECO:0000259" key="6">
    <source>
        <dbReference type="Pfam" id="PF00892"/>
    </source>
</evidence>
<dbReference type="Proteomes" id="UP000217076">
    <property type="component" value="Unassembled WGS sequence"/>
</dbReference>
<comment type="subcellular location">
    <subcellularLocation>
        <location evidence="1">Membrane</location>
        <topology evidence="1">Multi-pass membrane protein</topology>
    </subcellularLocation>
</comment>
<evidence type="ECO:0000256" key="4">
    <source>
        <dbReference type="ARBA" id="ARBA00023136"/>
    </source>
</evidence>
<feature type="transmembrane region" description="Helical" evidence="5">
    <location>
        <begin position="120"/>
        <end position="138"/>
    </location>
</feature>
<keyword evidence="8" id="KW-1185">Reference proteome</keyword>
<accession>A0A1G7TJK7</accession>
<keyword evidence="4 5" id="KW-0472">Membrane</keyword>
<evidence type="ECO:0000256" key="1">
    <source>
        <dbReference type="ARBA" id="ARBA00004141"/>
    </source>
</evidence>
<dbReference type="InterPro" id="IPR037185">
    <property type="entry name" value="EmrE-like"/>
</dbReference>
<proteinExistence type="predicted"/>
<dbReference type="Pfam" id="PF00892">
    <property type="entry name" value="EamA"/>
    <property type="match status" value="2"/>
</dbReference>
<keyword evidence="2 5" id="KW-0812">Transmembrane</keyword>
<reference evidence="8" key="1">
    <citation type="submission" date="2016-10" db="EMBL/GenBank/DDBJ databases">
        <authorList>
            <person name="Varghese N."/>
            <person name="Submissions S."/>
        </authorList>
    </citation>
    <scope>NUCLEOTIDE SEQUENCE [LARGE SCALE GENOMIC DNA]</scope>
    <source>
        <strain evidence="8">930I</strain>
    </source>
</reference>
<feature type="transmembrane region" description="Helical" evidence="5">
    <location>
        <begin position="64"/>
        <end position="84"/>
    </location>
</feature>
<keyword evidence="3 5" id="KW-1133">Transmembrane helix</keyword>
<dbReference type="PANTHER" id="PTHR32322:SF9">
    <property type="entry name" value="AMINO-ACID METABOLITE EFFLUX PUMP-RELATED"/>
    <property type="match status" value="1"/>
</dbReference>
<dbReference type="SUPFAM" id="SSF103481">
    <property type="entry name" value="Multidrug resistance efflux transporter EmrE"/>
    <property type="match status" value="2"/>
</dbReference>
<dbReference type="AlphaFoldDB" id="A0A1G7TJK7"/>
<evidence type="ECO:0000313" key="7">
    <source>
        <dbReference type="EMBL" id="SDG34839.1"/>
    </source>
</evidence>
<evidence type="ECO:0000256" key="2">
    <source>
        <dbReference type="ARBA" id="ARBA00022692"/>
    </source>
</evidence>
<feature type="transmembrane region" description="Helical" evidence="5">
    <location>
        <begin position="12"/>
        <end position="31"/>
    </location>
</feature>
<feature type="transmembrane region" description="Helical" evidence="5">
    <location>
        <begin position="150"/>
        <end position="167"/>
    </location>
</feature>
<feature type="transmembrane region" description="Helical" evidence="5">
    <location>
        <begin position="179"/>
        <end position="199"/>
    </location>
</feature>
<protein>
    <submittedName>
        <fullName evidence="7">O-acetylserine/cysteine efflux transporter</fullName>
    </submittedName>
</protein>
<feature type="transmembrane region" description="Helical" evidence="5">
    <location>
        <begin position="90"/>
        <end position="111"/>
    </location>
</feature>